<sequence length="304" mass="35248">MKFSIIIPIYNVEKYIEKCLESIDNQNYDDYEIILVNDGSTDDSAHICESFVARSNRSYQIINQENGGLAAARNTGILAANGQWIVFVDSDDYVSADLLKVLDNAIAKEPADLYSFNHNRVDAEGNFVEKKLYAVENTTLGFKTEEDMTKFICSDFINYNLGWEAWGMIYKRSIIQENNIIFQNTKDVFAEDLCFALEYLMYTKKICVLCNLLYNYRIRPGSLIETANSETVLSRIYNLAEYLYTRGNITKSLKKNYSNLYMAMVDFHIKYNLGSVPSKQIEEQLQSLEKNTKYHRKWYKKNGR</sequence>
<dbReference type="AlphaFoldDB" id="A0A927UCH5"/>
<proteinExistence type="predicted"/>
<dbReference type="SUPFAM" id="SSF53448">
    <property type="entry name" value="Nucleotide-diphospho-sugar transferases"/>
    <property type="match status" value="1"/>
</dbReference>
<gene>
    <name evidence="2" type="ORF">E7272_11155</name>
</gene>
<feature type="domain" description="Glycosyltransferase 2-like" evidence="1">
    <location>
        <begin position="4"/>
        <end position="154"/>
    </location>
</feature>
<evidence type="ECO:0000313" key="2">
    <source>
        <dbReference type="EMBL" id="MBE5920383.1"/>
    </source>
</evidence>
<dbReference type="PANTHER" id="PTHR22916">
    <property type="entry name" value="GLYCOSYLTRANSFERASE"/>
    <property type="match status" value="1"/>
</dbReference>
<dbReference type="InterPro" id="IPR029044">
    <property type="entry name" value="Nucleotide-diphossugar_trans"/>
</dbReference>
<evidence type="ECO:0000313" key="3">
    <source>
        <dbReference type="Proteomes" id="UP000766246"/>
    </source>
</evidence>
<dbReference type="Gene3D" id="3.90.550.10">
    <property type="entry name" value="Spore Coat Polysaccharide Biosynthesis Protein SpsA, Chain A"/>
    <property type="match status" value="1"/>
</dbReference>
<organism evidence="2 3">
    <name type="scientific">Pseudobutyrivibrio ruminis</name>
    <dbReference type="NCBI Taxonomy" id="46206"/>
    <lineage>
        <taxon>Bacteria</taxon>
        <taxon>Bacillati</taxon>
        <taxon>Bacillota</taxon>
        <taxon>Clostridia</taxon>
        <taxon>Lachnospirales</taxon>
        <taxon>Lachnospiraceae</taxon>
        <taxon>Pseudobutyrivibrio</taxon>
    </lineage>
</organism>
<dbReference type="Proteomes" id="UP000766246">
    <property type="component" value="Unassembled WGS sequence"/>
</dbReference>
<accession>A0A927UCH5</accession>
<dbReference type="GO" id="GO:0016758">
    <property type="term" value="F:hexosyltransferase activity"/>
    <property type="evidence" value="ECO:0007669"/>
    <property type="project" value="UniProtKB-ARBA"/>
</dbReference>
<dbReference type="EMBL" id="SVER01000031">
    <property type="protein sequence ID" value="MBE5920383.1"/>
    <property type="molecule type" value="Genomic_DNA"/>
</dbReference>
<reference evidence="2" key="1">
    <citation type="submission" date="2019-04" db="EMBL/GenBank/DDBJ databases">
        <title>Evolution of Biomass-Degrading Anaerobic Consortia Revealed by Metagenomics.</title>
        <authorList>
            <person name="Peng X."/>
        </authorList>
    </citation>
    <scope>NUCLEOTIDE SEQUENCE</scope>
    <source>
        <strain evidence="2">SIG311</strain>
    </source>
</reference>
<evidence type="ECO:0000259" key="1">
    <source>
        <dbReference type="Pfam" id="PF00535"/>
    </source>
</evidence>
<dbReference type="CDD" id="cd00761">
    <property type="entry name" value="Glyco_tranf_GTA_type"/>
    <property type="match status" value="1"/>
</dbReference>
<dbReference type="PANTHER" id="PTHR22916:SF3">
    <property type="entry name" value="UDP-GLCNAC:BETAGAL BETA-1,3-N-ACETYLGLUCOSAMINYLTRANSFERASE-LIKE PROTEIN 1"/>
    <property type="match status" value="1"/>
</dbReference>
<dbReference type="InterPro" id="IPR001173">
    <property type="entry name" value="Glyco_trans_2-like"/>
</dbReference>
<protein>
    <submittedName>
        <fullName evidence="2">Glycosyltransferase family 2 protein</fullName>
    </submittedName>
</protein>
<dbReference type="Pfam" id="PF00535">
    <property type="entry name" value="Glycos_transf_2"/>
    <property type="match status" value="1"/>
</dbReference>
<name>A0A927UCH5_9FIRM</name>
<comment type="caution">
    <text evidence="2">The sequence shown here is derived from an EMBL/GenBank/DDBJ whole genome shotgun (WGS) entry which is preliminary data.</text>
</comment>